<dbReference type="OMA" id="FCLELHA"/>
<dbReference type="InParanoid" id="F0ZK87"/>
<dbReference type="InterPro" id="IPR037524">
    <property type="entry name" value="PA14/GLEYA"/>
</dbReference>
<dbReference type="PANTHER" id="PTHR31137">
    <property type="entry name" value="PROTEIN PSIB-RELATED-RELATED"/>
    <property type="match status" value="1"/>
</dbReference>
<evidence type="ECO:0000256" key="6">
    <source>
        <dbReference type="SAM" id="SignalP"/>
    </source>
</evidence>
<dbReference type="KEGG" id="dpp:DICPUDRAFT_78683"/>
<feature type="chain" id="PRO_5003265192" description="PA14 domain-containing protein" evidence="6">
    <location>
        <begin position="20"/>
        <end position="740"/>
    </location>
</feature>
<keyword evidence="9" id="KW-1185">Reference proteome</keyword>
<dbReference type="PANTHER" id="PTHR31137:SF3">
    <property type="entry name" value="PROTEIN PSIN"/>
    <property type="match status" value="1"/>
</dbReference>
<accession>F0ZK87</accession>
<dbReference type="InterPro" id="IPR011874">
    <property type="entry name" value="Fibro_Slime"/>
</dbReference>
<evidence type="ECO:0000256" key="2">
    <source>
        <dbReference type="ARBA" id="ARBA00022729"/>
    </source>
</evidence>
<comment type="similarity">
    <text evidence="1">Belongs to the prespore-cell-inducing factor family.</text>
</comment>
<dbReference type="RefSeq" id="XP_003287836.1">
    <property type="nucleotide sequence ID" value="XM_003287788.1"/>
</dbReference>
<name>F0ZK87_DICPU</name>
<dbReference type="Pfam" id="PF00526">
    <property type="entry name" value="Dicty_CTDC"/>
    <property type="match status" value="6"/>
</dbReference>
<dbReference type="Proteomes" id="UP000001064">
    <property type="component" value="Unassembled WGS sequence"/>
</dbReference>
<dbReference type="AlphaFoldDB" id="F0ZK87"/>
<dbReference type="VEuPathDB" id="AmoebaDB:DICPUDRAFT_78683"/>
<keyword evidence="2 6" id="KW-0732">Signal</keyword>
<dbReference type="EMBL" id="GL871053">
    <property type="protein sequence ID" value="EGC35657.1"/>
    <property type="molecule type" value="Genomic_DNA"/>
</dbReference>
<protein>
    <recommendedName>
        <fullName evidence="7">PA14 domain-containing protein</fullName>
    </recommendedName>
</protein>
<dbReference type="OrthoDB" id="14563at2759"/>
<dbReference type="eggNOG" id="ENOG502STKH">
    <property type="taxonomic scope" value="Eukaryota"/>
</dbReference>
<dbReference type="GO" id="GO:0005576">
    <property type="term" value="C:extracellular region"/>
    <property type="evidence" value="ECO:0000318"/>
    <property type="project" value="GO_Central"/>
</dbReference>
<reference evidence="9" key="1">
    <citation type="journal article" date="2011" name="Genome Biol.">
        <title>Comparative genomics of the social amoebae Dictyostelium discoideum and Dictyostelium purpureum.</title>
        <authorList>
            <consortium name="US DOE Joint Genome Institute (JGI-PGF)"/>
            <person name="Sucgang R."/>
            <person name="Kuo A."/>
            <person name="Tian X."/>
            <person name="Salerno W."/>
            <person name="Parikh A."/>
            <person name="Feasley C.L."/>
            <person name="Dalin E."/>
            <person name="Tu H."/>
            <person name="Huang E."/>
            <person name="Barry K."/>
            <person name="Lindquist E."/>
            <person name="Shapiro H."/>
            <person name="Bruce D."/>
            <person name="Schmutz J."/>
            <person name="Salamov A."/>
            <person name="Fey P."/>
            <person name="Gaudet P."/>
            <person name="Anjard C."/>
            <person name="Babu M.M."/>
            <person name="Basu S."/>
            <person name="Bushmanova Y."/>
            <person name="van der Wel H."/>
            <person name="Katoh-Kurasawa M."/>
            <person name="Dinh C."/>
            <person name="Coutinho P.M."/>
            <person name="Saito T."/>
            <person name="Elias M."/>
            <person name="Schaap P."/>
            <person name="Kay R.R."/>
            <person name="Henrissat B."/>
            <person name="Eichinger L."/>
            <person name="Rivero F."/>
            <person name="Putnam N.H."/>
            <person name="West C.M."/>
            <person name="Loomis W.F."/>
            <person name="Chisholm R.L."/>
            <person name="Shaulsky G."/>
            <person name="Strassmann J.E."/>
            <person name="Queller D.C."/>
            <person name="Kuspa A."/>
            <person name="Grigoriev I.V."/>
        </authorList>
    </citation>
    <scope>NUCLEOTIDE SEQUENCE [LARGE SCALE GENOMIC DNA]</scope>
    <source>
        <strain evidence="9">QSDP1</strain>
    </source>
</reference>
<feature type="domain" description="PA14" evidence="7">
    <location>
        <begin position="121"/>
        <end position="272"/>
    </location>
</feature>
<evidence type="ECO:0000256" key="3">
    <source>
        <dbReference type="ARBA" id="ARBA00023180"/>
    </source>
</evidence>
<dbReference type="GeneID" id="10501087"/>
<evidence type="ECO:0000256" key="1">
    <source>
        <dbReference type="ARBA" id="ARBA00008709"/>
    </source>
</evidence>
<dbReference type="NCBIfam" id="TIGR02148">
    <property type="entry name" value="Fibro_Slime"/>
    <property type="match status" value="1"/>
</dbReference>
<dbReference type="InterPro" id="IPR051154">
    <property type="entry name" value="Prespore-cell_inducing_factor"/>
</dbReference>
<evidence type="ECO:0000256" key="5">
    <source>
        <dbReference type="SAM" id="Phobius"/>
    </source>
</evidence>
<feature type="transmembrane region" description="Helical" evidence="5">
    <location>
        <begin position="674"/>
        <end position="699"/>
    </location>
</feature>
<evidence type="ECO:0000259" key="7">
    <source>
        <dbReference type="PROSITE" id="PS51820"/>
    </source>
</evidence>
<dbReference type="PROSITE" id="PS51820">
    <property type="entry name" value="PA14"/>
    <property type="match status" value="1"/>
</dbReference>
<keyword evidence="5" id="KW-0812">Transmembrane</keyword>
<keyword evidence="5" id="KW-0472">Membrane</keyword>
<keyword evidence="3" id="KW-0325">Glycoprotein</keyword>
<dbReference type="FunCoup" id="F0ZK87">
    <property type="interactions" value="11"/>
</dbReference>
<sequence length="740" mass="82414">MKLLINIIILIIYISIIKSDDNFNNLLPLEKNVVVTIRDLSPQTNPDFEIDNPNKVIKGLVKEDLNEYDRSPLYCCGDDPAPNLSRNRFVIHNQTTFYSWFHNVKGENMEISKTLVFKRNITSEDPRIYQFSSDNFFPIDNMGFESPSYNGPVKKGQYKDRFGFARNFHFCLELHASFFYIGGEVFNFKGDDDVWVFINNELVLDLGAPHDVIGQNGQGSVQLDDLGLKKSKSYNFDFFYCERHSTDSHIMIETSIDFKCKYYDFCGVCEGMGKCCNPNECYGRLPPCGHFECPGLTDIPANVDWRYHCKVVESNCSNHDSFCNKYECNTDTNKCEVKTNYNVCDEKKSSSCVQSMCDDKKGGCYFKNKEIDQAKNDTTCYKTTCNEDTGQWEYQYLCQDDSDKCTNKKCIPHSGCSFTPVDCDDKDHCTIDSCSKDTGCIHEHIENCVPCANESICSQSNDKCKQLECNPYNSSVQCVNRMSKDCDDNNMCTIDTCNGQTGECESKPKQCKPKNKCSTAQCNSKTGECINVDHCDDGILCTIDVCSDNGTCHWLPNSCDDGDACTIDYCLNSLSLNGGCAHKPKTCVSNNPCFVASCDKKKGCIMTPIDCPVEAFCLIGFCDNSTKKCMTADRPCIPDEPRCQYGICSNETKTCIFKNYDPLPFKCQTAAVKAAVGIGAAATAGIVIGGAVALGLAIFGGKKGYDAWKSSHNTQMGASSENPLYVANQSGGENPLYTQS</sequence>
<keyword evidence="5" id="KW-1133">Transmembrane helix</keyword>
<evidence type="ECO:0000256" key="4">
    <source>
        <dbReference type="SAM" id="MobiDB-lite"/>
    </source>
</evidence>
<dbReference type="InterPro" id="IPR001673">
    <property type="entry name" value="S_mold_repeat"/>
</dbReference>
<gene>
    <name evidence="8" type="ORF">DICPUDRAFT_78683</name>
</gene>
<dbReference type="InterPro" id="IPR011658">
    <property type="entry name" value="PA14_dom"/>
</dbReference>
<dbReference type="Pfam" id="PF07691">
    <property type="entry name" value="PA14"/>
    <property type="match status" value="1"/>
</dbReference>
<feature type="region of interest" description="Disordered" evidence="4">
    <location>
        <begin position="717"/>
        <end position="740"/>
    </location>
</feature>
<organism evidence="8 9">
    <name type="scientific">Dictyostelium purpureum</name>
    <name type="common">Slime mold</name>
    <dbReference type="NCBI Taxonomy" id="5786"/>
    <lineage>
        <taxon>Eukaryota</taxon>
        <taxon>Amoebozoa</taxon>
        <taxon>Evosea</taxon>
        <taxon>Eumycetozoa</taxon>
        <taxon>Dictyostelia</taxon>
        <taxon>Dictyosteliales</taxon>
        <taxon>Dictyosteliaceae</taxon>
        <taxon>Dictyostelium</taxon>
    </lineage>
</organism>
<evidence type="ECO:0000313" key="8">
    <source>
        <dbReference type="EMBL" id="EGC35657.1"/>
    </source>
</evidence>
<proteinExistence type="inferred from homology"/>
<evidence type="ECO:0000313" key="9">
    <source>
        <dbReference type="Proteomes" id="UP000001064"/>
    </source>
</evidence>
<feature type="signal peptide" evidence="6">
    <location>
        <begin position="1"/>
        <end position="19"/>
    </location>
</feature>